<comment type="similarity">
    <text evidence="2">Belongs to the 3-hydroxyacyl-CoA dehydrogenase family.</text>
</comment>
<dbReference type="InterPro" id="IPR008927">
    <property type="entry name" value="6-PGluconate_DH-like_C_sf"/>
</dbReference>
<evidence type="ECO:0000313" key="6">
    <source>
        <dbReference type="EMBL" id="GID51612.1"/>
    </source>
</evidence>
<reference evidence="6 7" key="1">
    <citation type="submission" date="2021-01" db="EMBL/GenBank/DDBJ databases">
        <title>Whole genome shotgun sequence of Actinoplanes couchii NBRC 106145.</title>
        <authorList>
            <person name="Komaki H."/>
            <person name="Tamura T."/>
        </authorList>
    </citation>
    <scope>NUCLEOTIDE SEQUENCE [LARGE SCALE GENOMIC DNA]</scope>
    <source>
        <strain evidence="6 7">NBRC 106145</strain>
    </source>
</reference>
<evidence type="ECO:0008006" key="8">
    <source>
        <dbReference type="Google" id="ProtNLM"/>
    </source>
</evidence>
<dbReference type="InterPro" id="IPR006108">
    <property type="entry name" value="3HC_DH_C"/>
</dbReference>
<gene>
    <name evidence="6" type="ORF">Aco03nite_000160</name>
</gene>
<evidence type="ECO:0000259" key="4">
    <source>
        <dbReference type="Pfam" id="PF00725"/>
    </source>
</evidence>
<proteinExistence type="inferred from homology"/>
<evidence type="ECO:0000256" key="2">
    <source>
        <dbReference type="ARBA" id="ARBA00009463"/>
    </source>
</evidence>
<evidence type="ECO:0000259" key="5">
    <source>
        <dbReference type="Pfam" id="PF02737"/>
    </source>
</evidence>
<dbReference type="Pfam" id="PF00725">
    <property type="entry name" value="3HCDH"/>
    <property type="match status" value="2"/>
</dbReference>
<name>A0ABQ3WZB6_9ACTN</name>
<dbReference type="EMBL" id="BOMG01000002">
    <property type="protein sequence ID" value="GID51612.1"/>
    <property type="molecule type" value="Genomic_DNA"/>
</dbReference>
<evidence type="ECO:0000256" key="1">
    <source>
        <dbReference type="ARBA" id="ARBA00005086"/>
    </source>
</evidence>
<dbReference type="RefSeq" id="WP_203792304.1">
    <property type="nucleotide sequence ID" value="NZ_BAAAQE010000090.1"/>
</dbReference>
<protein>
    <recommendedName>
        <fullName evidence="8">3-hydroxyacyl-CoA dehydrogenase</fullName>
    </recommendedName>
</protein>
<dbReference type="PANTHER" id="PTHR48075">
    <property type="entry name" value="3-HYDROXYACYL-COA DEHYDROGENASE FAMILY PROTEIN"/>
    <property type="match status" value="1"/>
</dbReference>
<dbReference type="Pfam" id="PF02737">
    <property type="entry name" value="3HCDH_N"/>
    <property type="match status" value="1"/>
</dbReference>
<accession>A0ABQ3WZB6</accession>
<keyword evidence="3" id="KW-0560">Oxidoreductase</keyword>
<comment type="pathway">
    <text evidence="1">Lipid metabolism; butanoate metabolism.</text>
</comment>
<feature type="domain" description="3-hydroxyacyl-CoA dehydrogenase NAD binding" evidence="5">
    <location>
        <begin position="107"/>
        <end position="284"/>
    </location>
</feature>
<keyword evidence="7" id="KW-1185">Reference proteome</keyword>
<dbReference type="Gene3D" id="1.10.1040.10">
    <property type="entry name" value="N-(1-d-carboxylethyl)-l-norvaline Dehydrogenase, domain 2"/>
    <property type="match status" value="2"/>
</dbReference>
<dbReference type="InterPro" id="IPR013328">
    <property type="entry name" value="6PGD_dom2"/>
</dbReference>
<evidence type="ECO:0000313" key="7">
    <source>
        <dbReference type="Proteomes" id="UP000612282"/>
    </source>
</evidence>
<organism evidence="6 7">
    <name type="scientific">Actinoplanes couchii</name>
    <dbReference type="NCBI Taxonomy" id="403638"/>
    <lineage>
        <taxon>Bacteria</taxon>
        <taxon>Bacillati</taxon>
        <taxon>Actinomycetota</taxon>
        <taxon>Actinomycetes</taxon>
        <taxon>Micromonosporales</taxon>
        <taxon>Micromonosporaceae</taxon>
        <taxon>Actinoplanes</taxon>
    </lineage>
</organism>
<evidence type="ECO:0000256" key="3">
    <source>
        <dbReference type="ARBA" id="ARBA00023002"/>
    </source>
</evidence>
<comment type="caution">
    <text evidence="6">The sequence shown here is derived from an EMBL/GenBank/DDBJ whole genome shotgun (WGS) entry which is preliminary data.</text>
</comment>
<sequence>MTIDPATTLVLTYLNRAAALHGLGYANRADVDIAMRLGCGLPAGPLEQLGHIGPDKAVALLEVAGIEPAPLLRAWAERGHDAGAEEGPTPALSTGSAGDTAVAVRRVAVVGSGIMARGIAQVTVTSGLPTTLVARTPERAASAADGVAEALARQVARGRMTGESRATALDRLVCTTAMPEVSGADVVIEAVVEALSVKARVFTELGELCGTGTVLATTTSSLPVQVCASASGRPADVIGMHFFNPAPAMRLVEISRTPVTADRVVATARDLAGRLDKVPVVCADRAGLIVNYLLFGYLNDAIGMADEGLVTHAELDAEIARRYGYPMGPFTLLDTIGLDVSLAIIQRLNEAFALPEFRVRKSLEERVAAGRLGRKSGSGFHNWP</sequence>
<dbReference type="SUPFAM" id="SSF51735">
    <property type="entry name" value="NAD(P)-binding Rossmann-fold domains"/>
    <property type="match status" value="1"/>
</dbReference>
<dbReference type="Proteomes" id="UP000612282">
    <property type="component" value="Unassembled WGS sequence"/>
</dbReference>
<dbReference type="InterPro" id="IPR036291">
    <property type="entry name" value="NAD(P)-bd_dom_sf"/>
</dbReference>
<dbReference type="Gene3D" id="3.40.50.720">
    <property type="entry name" value="NAD(P)-binding Rossmann-like Domain"/>
    <property type="match status" value="1"/>
</dbReference>
<dbReference type="PANTHER" id="PTHR48075:SF9">
    <property type="entry name" value="3-HYDROXYBUTYRYL-COA DEHYDROGENASE"/>
    <property type="match status" value="1"/>
</dbReference>
<dbReference type="InterPro" id="IPR006176">
    <property type="entry name" value="3-OHacyl-CoA_DH_NAD-bd"/>
</dbReference>
<feature type="domain" description="3-hydroxyacyl-CoA dehydrogenase C-terminal" evidence="4">
    <location>
        <begin position="287"/>
        <end position="383"/>
    </location>
</feature>
<dbReference type="SUPFAM" id="SSF48179">
    <property type="entry name" value="6-phosphogluconate dehydrogenase C-terminal domain-like"/>
    <property type="match status" value="2"/>
</dbReference>
<feature type="domain" description="3-hydroxyacyl-CoA dehydrogenase C-terminal" evidence="4">
    <location>
        <begin position="9"/>
        <end position="63"/>
    </location>
</feature>